<dbReference type="GO" id="GO:0016491">
    <property type="term" value="F:oxidoreductase activity"/>
    <property type="evidence" value="ECO:0007669"/>
    <property type="project" value="UniProtKB-KW"/>
</dbReference>
<gene>
    <name evidence="3" type="ORF">CTHT_0067010</name>
</gene>
<dbReference type="AlphaFoldDB" id="G0SGN7"/>
<dbReference type="EMBL" id="GL988047">
    <property type="protein sequence ID" value="EGS17376.1"/>
    <property type="molecule type" value="Genomic_DNA"/>
</dbReference>
<dbReference type="GO" id="GO:0005737">
    <property type="term" value="C:cytoplasm"/>
    <property type="evidence" value="ECO:0007669"/>
    <property type="project" value="TreeGrafter"/>
</dbReference>
<dbReference type="InterPro" id="IPR023210">
    <property type="entry name" value="NADP_OxRdtase_dom"/>
</dbReference>
<dbReference type="eggNOG" id="KOG1575">
    <property type="taxonomic scope" value="Eukaryota"/>
</dbReference>
<dbReference type="OMA" id="YHKHGME"/>
<dbReference type="RefSeq" id="XP_006696994.1">
    <property type="nucleotide sequence ID" value="XM_006696931.1"/>
</dbReference>
<keyword evidence="1" id="KW-0560">Oxidoreductase</keyword>
<dbReference type="GeneID" id="18260739"/>
<dbReference type="Gene3D" id="3.20.20.100">
    <property type="entry name" value="NADP-dependent oxidoreductase domain"/>
    <property type="match status" value="1"/>
</dbReference>
<dbReference type="SUPFAM" id="SSF51430">
    <property type="entry name" value="NAD(P)-linked oxidoreductase"/>
    <property type="match status" value="1"/>
</dbReference>
<dbReference type="Proteomes" id="UP000008066">
    <property type="component" value="Unassembled WGS sequence"/>
</dbReference>
<evidence type="ECO:0000313" key="3">
    <source>
        <dbReference type="EMBL" id="EGS17376.1"/>
    </source>
</evidence>
<evidence type="ECO:0000256" key="1">
    <source>
        <dbReference type="ARBA" id="ARBA00023002"/>
    </source>
</evidence>
<sequence length="333" mass="36152">MVHAIHGKQVGDIGYGLMGLTWRTDPLPDDQAFAAIKAALAAGCNYFNGGEFYGPPDNNSLTLLNKYLEKYPEDADKFVLNVKGCIKLPSFAPDGTPEGVKASVDNCVRMLGGKGKIHQFEPARKDPNVEIETTIAALKEQVDSGLVGGISLSEVSAATLRRAAKLAKIESVEVELSLWETSPLENGLAEACAELDIPILAYSPLGRGFLTGKLKSPDDIPEGDFRKLLPRFQPGAFEKNLELVHEVEKLAARKGCTPAQVAIGWLLALSKRPGMPRIIPIPGASSPERIRENSTVVELSEEDMAEIERIRKGFPVVGERYHKHGMEVLDNSV</sequence>
<evidence type="ECO:0000313" key="4">
    <source>
        <dbReference type="Proteomes" id="UP000008066"/>
    </source>
</evidence>
<organism evidence="4">
    <name type="scientific">Chaetomium thermophilum (strain DSM 1495 / CBS 144.50 / IMI 039719)</name>
    <name type="common">Thermochaetoides thermophila</name>
    <dbReference type="NCBI Taxonomy" id="759272"/>
    <lineage>
        <taxon>Eukaryota</taxon>
        <taxon>Fungi</taxon>
        <taxon>Dikarya</taxon>
        <taxon>Ascomycota</taxon>
        <taxon>Pezizomycotina</taxon>
        <taxon>Sordariomycetes</taxon>
        <taxon>Sordariomycetidae</taxon>
        <taxon>Sordariales</taxon>
        <taxon>Chaetomiaceae</taxon>
        <taxon>Thermochaetoides</taxon>
    </lineage>
</organism>
<accession>G0SGN7</accession>
<protein>
    <recommendedName>
        <fullName evidence="2">NADP-dependent oxidoreductase domain-containing protein</fullName>
    </recommendedName>
</protein>
<dbReference type="KEGG" id="cthr:CTHT_0067010"/>
<dbReference type="Pfam" id="PF00248">
    <property type="entry name" value="Aldo_ket_red"/>
    <property type="match status" value="1"/>
</dbReference>
<dbReference type="OrthoDB" id="37537at2759"/>
<dbReference type="PANTHER" id="PTHR43625">
    <property type="entry name" value="AFLATOXIN B1 ALDEHYDE REDUCTASE"/>
    <property type="match status" value="1"/>
</dbReference>
<feature type="domain" description="NADP-dependent oxidoreductase" evidence="2">
    <location>
        <begin position="13"/>
        <end position="311"/>
    </location>
</feature>
<reference evidence="3 4" key="1">
    <citation type="journal article" date="2011" name="Cell">
        <title>Insight into structure and assembly of the nuclear pore complex by utilizing the genome of a eukaryotic thermophile.</title>
        <authorList>
            <person name="Amlacher S."/>
            <person name="Sarges P."/>
            <person name="Flemming D."/>
            <person name="van Noort V."/>
            <person name="Kunze R."/>
            <person name="Devos D.P."/>
            <person name="Arumugam M."/>
            <person name="Bork P."/>
            <person name="Hurt E."/>
        </authorList>
    </citation>
    <scope>NUCLEOTIDE SEQUENCE [LARGE SCALE GENOMIC DNA]</scope>
    <source>
        <strain evidence="4">DSM 1495 / CBS 144.50 / IMI 039719</strain>
    </source>
</reference>
<evidence type="ECO:0000259" key="2">
    <source>
        <dbReference type="Pfam" id="PF00248"/>
    </source>
</evidence>
<dbReference type="InterPro" id="IPR050791">
    <property type="entry name" value="Aldo-Keto_reductase"/>
</dbReference>
<proteinExistence type="predicted"/>
<dbReference type="CDD" id="cd19077">
    <property type="entry name" value="AKR_AKR8A1-2"/>
    <property type="match status" value="1"/>
</dbReference>
<name>G0SGN7_CHATD</name>
<keyword evidence="4" id="KW-1185">Reference proteome</keyword>
<dbReference type="HOGENOM" id="CLU_023205_2_1_1"/>
<dbReference type="STRING" id="759272.G0SGN7"/>
<dbReference type="InterPro" id="IPR036812">
    <property type="entry name" value="NAD(P)_OxRdtase_dom_sf"/>
</dbReference>
<dbReference type="PANTHER" id="PTHR43625:SF78">
    <property type="entry name" value="PYRIDOXAL REDUCTASE-RELATED"/>
    <property type="match status" value="1"/>
</dbReference>